<dbReference type="Pfam" id="PF07238">
    <property type="entry name" value="PilZ"/>
    <property type="match status" value="1"/>
</dbReference>
<evidence type="ECO:0000313" key="3">
    <source>
        <dbReference type="Proteomes" id="UP001589738"/>
    </source>
</evidence>
<organism evidence="2 3">
    <name type="scientific">Robertmurraya beringensis</name>
    <dbReference type="NCBI Taxonomy" id="641660"/>
    <lineage>
        <taxon>Bacteria</taxon>
        <taxon>Bacillati</taxon>
        <taxon>Bacillota</taxon>
        <taxon>Bacilli</taxon>
        <taxon>Bacillales</taxon>
        <taxon>Bacillaceae</taxon>
        <taxon>Robertmurraya</taxon>
    </lineage>
</organism>
<dbReference type="InterPro" id="IPR009875">
    <property type="entry name" value="PilZ_domain"/>
</dbReference>
<gene>
    <name evidence="2" type="ORF">ACFFHF_18795</name>
</gene>
<dbReference type="RefSeq" id="WP_160548701.1">
    <property type="nucleotide sequence ID" value="NZ_JBHLUU010000119.1"/>
</dbReference>
<evidence type="ECO:0000259" key="1">
    <source>
        <dbReference type="Pfam" id="PF07238"/>
    </source>
</evidence>
<accession>A0ABV6KV91</accession>
<evidence type="ECO:0000313" key="2">
    <source>
        <dbReference type="EMBL" id="MFC0477251.1"/>
    </source>
</evidence>
<dbReference type="EMBL" id="JBHLUU010000119">
    <property type="protein sequence ID" value="MFC0477251.1"/>
    <property type="molecule type" value="Genomic_DNA"/>
</dbReference>
<keyword evidence="3" id="KW-1185">Reference proteome</keyword>
<reference evidence="2 3" key="1">
    <citation type="submission" date="2024-09" db="EMBL/GenBank/DDBJ databases">
        <authorList>
            <person name="Sun Q."/>
            <person name="Mori K."/>
        </authorList>
    </citation>
    <scope>NUCLEOTIDE SEQUENCE [LARGE SCALE GENOMIC DNA]</scope>
    <source>
        <strain evidence="2 3">CGMCC 1.9126</strain>
    </source>
</reference>
<name>A0ABV6KV91_9BACI</name>
<dbReference type="Proteomes" id="UP001589738">
    <property type="component" value="Unassembled WGS sequence"/>
</dbReference>
<feature type="domain" description="PilZ" evidence="1">
    <location>
        <begin position="34"/>
        <end position="109"/>
    </location>
</feature>
<proteinExistence type="predicted"/>
<comment type="caution">
    <text evidence="2">The sequence shown here is derived from an EMBL/GenBank/DDBJ whole genome shotgun (WGS) entry which is preliminary data.</text>
</comment>
<protein>
    <submittedName>
        <fullName evidence="2">PilZ domain-containing protein</fullName>
    </submittedName>
</protein>
<sequence>MIYKRQEAFRFQFQQPIHGTFKIVSINGKQGDVKSAIAYIVDISPNGIKFRSPINLPIEQNDFLLEISFLLADRFINVLGKPKWKKTEGKMWVYGFTGLDDKETKKEIVNVLKIYTKMVHNESKNQD</sequence>